<feature type="non-terminal residue" evidence="3">
    <location>
        <position position="1"/>
    </location>
</feature>
<dbReference type="InterPro" id="IPR016181">
    <property type="entry name" value="Acyl_CoA_acyltransferase"/>
</dbReference>
<organism evidence="3 4">
    <name type="scientific">Huso huso</name>
    <name type="common">Beluga</name>
    <name type="synonym">Acipenser huso</name>
    <dbReference type="NCBI Taxonomy" id="61971"/>
    <lineage>
        <taxon>Eukaryota</taxon>
        <taxon>Metazoa</taxon>
        <taxon>Chordata</taxon>
        <taxon>Craniata</taxon>
        <taxon>Vertebrata</taxon>
        <taxon>Euteleostomi</taxon>
        <taxon>Actinopterygii</taxon>
        <taxon>Chondrostei</taxon>
        <taxon>Acipenseriformes</taxon>
        <taxon>Acipenseridae</taxon>
        <taxon>Huso</taxon>
    </lineage>
</organism>
<comment type="caution">
    <text evidence="3">The sequence shown here is derived from an EMBL/GenBank/DDBJ whole genome shotgun (WGS) entry which is preliminary data.</text>
</comment>
<dbReference type="SUPFAM" id="SSF55729">
    <property type="entry name" value="Acyl-CoA N-acyltransferases (Nat)"/>
    <property type="match status" value="1"/>
</dbReference>
<keyword evidence="4" id="KW-1185">Reference proteome</keyword>
<evidence type="ECO:0000259" key="2">
    <source>
        <dbReference type="PROSITE" id="PS51186"/>
    </source>
</evidence>
<feature type="compositionally biased region" description="Pro residues" evidence="1">
    <location>
        <begin position="320"/>
        <end position="343"/>
    </location>
</feature>
<dbReference type="Pfam" id="PF00583">
    <property type="entry name" value="Acetyltransf_1"/>
    <property type="match status" value="1"/>
</dbReference>
<dbReference type="InterPro" id="IPR042279">
    <property type="entry name" value="Pep_M60_3"/>
</dbReference>
<dbReference type="EMBL" id="JAHFZB010000026">
    <property type="protein sequence ID" value="KAK6473865.1"/>
    <property type="molecule type" value="Genomic_DNA"/>
</dbReference>
<protein>
    <submittedName>
        <fullName evidence="3">N-alpha-acetyltransferase 80-like</fullName>
    </submittedName>
</protein>
<feature type="compositionally biased region" description="Pro residues" evidence="1">
    <location>
        <begin position="285"/>
        <end position="312"/>
    </location>
</feature>
<feature type="domain" description="N-acetyltransferase" evidence="2">
    <location>
        <begin position="119"/>
        <end position="262"/>
    </location>
</feature>
<evidence type="ECO:0000256" key="1">
    <source>
        <dbReference type="SAM" id="MobiDB-lite"/>
    </source>
</evidence>
<accession>A0ABR0YMR0</accession>
<dbReference type="CDD" id="cd04301">
    <property type="entry name" value="NAT_SF"/>
    <property type="match status" value="1"/>
</dbReference>
<name>A0ABR0YMR0_HUSHU</name>
<gene>
    <name evidence="3" type="ORF">HHUSO_G25974</name>
</gene>
<dbReference type="Gene3D" id="3.40.630.30">
    <property type="match status" value="1"/>
</dbReference>
<dbReference type="InterPro" id="IPR000182">
    <property type="entry name" value="GNAT_dom"/>
</dbReference>
<dbReference type="PANTHER" id="PTHR13538:SF4">
    <property type="entry name" value="N-ALPHA-ACETYLTRANSFERASE 80"/>
    <property type="match status" value="1"/>
</dbReference>
<reference evidence="3 4" key="1">
    <citation type="submission" date="2021-05" db="EMBL/GenBank/DDBJ databases">
        <authorList>
            <person name="Zahm M."/>
            <person name="Klopp C."/>
            <person name="Cabau C."/>
            <person name="Kuhl H."/>
            <person name="Suciu R."/>
            <person name="Ciorpac M."/>
            <person name="Holostenco D."/>
            <person name="Gessner J."/>
            <person name="Wuertz S."/>
            <person name="Hohne C."/>
            <person name="Stock M."/>
            <person name="Gislard M."/>
            <person name="Lluch J."/>
            <person name="Milhes M."/>
            <person name="Lampietro C."/>
            <person name="Lopez Roques C."/>
            <person name="Donnadieu C."/>
            <person name="Du K."/>
            <person name="Schartl M."/>
            <person name="Guiguen Y."/>
        </authorList>
    </citation>
    <scope>NUCLEOTIDE SEQUENCE [LARGE SCALE GENOMIC DNA]</scope>
    <source>
        <strain evidence="3">Hh-F2</strain>
        <tissue evidence="3">Blood</tissue>
    </source>
</reference>
<proteinExistence type="predicted"/>
<evidence type="ECO:0000313" key="4">
    <source>
        <dbReference type="Proteomes" id="UP001369086"/>
    </source>
</evidence>
<dbReference type="PROSITE" id="PS51186">
    <property type="entry name" value="GNAT"/>
    <property type="match status" value="1"/>
</dbReference>
<sequence length="378" mass="41997">AARLDKVSRMNLWAEKFSQQVKRNLLPFFKAWGWPIGKDLDRKLSALPAWKENPMKDSGLNSEQITCLFLSASHAHHLYELALSVDLVLLDSLVKCLERHYNKTVADLLCRGCRCDAEVTVVPLHRRPDLVGACADLVNSEWQRSRAARIHSLEKSCDGFPVCLVLVSRADQLLGHARLSLVVGQPRSLFVETVVVSRELRGKGYGRRMMEATERYARSRGFWRLCLTTHDKQHFYAHLGFVLSEPVQNAGSMTTFMPMEVLQRFSRPPATSGEGDESGLNQTSSPPPQSPPLAPPAPFLNPPLSPQAPPLAPFQLMPTPLTPPPPPLAPPPPSPANHLPPPSGLKTLGSKDPPGQTLLETPYRDLKGQPIYWMKKEL</sequence>
<evidence type="ECO:0000313" key="3">
    <source>
        <dbReference type="EMBL" id="KAK6473865.1"/>
    </source>
</evidence>
<dbReference type="Gene3D" id="1.10.390.30">
    <property type="entry name" value="Peptidase M60, enhancin-like domain 3"/>
    <property type="match status" value="1"/>
</dbReference>
<dbReference type="PANTHER" id="PTHR13538">
    <property type="entry name" value="N-ACETYLTRANSFERASE 6"/>
    <property type="match status" value="1"/>
</dbReference>
<dbReference type="Proteomes" id="UP001369086">
    <property type="component" value="Unassembled WGS sequence"/>
</dbReference>
<dbReference type="InterPro" id="IPR039840">
    <property type="entry name" value="NAA80"/>
</dbReference>
<feature type="region of interest" description="Disordered" evidence="1">
    <location>
        <begin position="266"/>
        <end position="362"/>
    </location>
</feature>